<keyword evidence="1" id="KW-0472">Membrane</keyword>
<feature type="transmembrane region" description="Helical" evidence="1">
    <location>
        <begin position="227"/>
        <end position="251"/>
    </location>
</feature>
<feature type="transmembrane region" description="Helical" evidence="1">
    <location>
        <begin position="199"/>
        <end position="220"/>
    </location>
</feature>
<name>A0A8J1MMU0_XENLA</name>
<feature type="transmembrane region" description="Helical" evidence="1">
    <location>
        <begin position="110"/>
        <end position="131"/>
    </location>
</feature>
<keyword evidence="1" id="KW-0812">Transmembrane</keyword>
<evidence type="ECO:0000256" key="1">
    <source>
        <dbReference type="SAM" id="Phobius"/>
    </source>
</evidence>
<gene>
    <name evidence="3" type="primary">LOC108711162</name>
</gene>
<dbReference type="GeneID" id="108711162"/>
<feature type="transmembrane region" description="Helical" evidence="1">
    <location>
        <begin position="263"/>
        <end position="284"/>
    </location>
</feature>
<dbReference type="RefSeq" id="XP_041442365.1">
    <property type="nucleotide sequence ID" value="XM_041586431.1"/>
</dbReference>
<dbReference type="GO" id="GO:0047484">
    <property type="term" value="P:regulation of response to osmotic stress"/>
    <property type="evidence" value="ECO:0007669"/>
    <property type="project" value="TreeGrafter"/>
</dbReference>
<dbReference type="AlphaFoldDB" id="A0A8J1MMU0"/>
<organism evidence="2 3">
    <name type="scientific">Xenopus laevis</name>
    <name type="common">African clawed frog</name>
    <dbReference type="NCBI Taxonomy" id="8355"/>
    <lineage>
        <taxon>Eukaryota</taxon>
        <taxon>Metazoa</taxon>
        <taxon>Chordata</taxon>
        <taxon>Craniata</taxon>
        <taxon>Vertebrata</taxon>
        <taxon>Euteleostomi</taxon>
        <taxon>Amphibia</taxon>
        <taxon>Batrachia</taxon>
        <taxon>Anura</taxon>
        <taxon>Pipoidea</taxon>
        <taxon>Pipidae</taxon>
        <taxon>Xenopodinae</taxon>
        <taxon>Xenopus</taxon>
        <taxon>Xenopus</taxon>
    </lineage>
</organism>
<keyword evidence="1" id="KW-1133">Transmembrane helix</keyword>
<dbReference type="GO" id="GO:0005783">
    <property type="term" value="C:endoplasmic reticulum"/>
    <property type="evidence" value="ECO:0007669"/>
    <property type="project" value="TreeGrafter"/>
</dbReference>
<protein>
    <submittedName>
        <fullName evidence="3">Membrane protein MLC1 isoform X4</fullName>
    </submittedName>
</protein>
<evidence type="ECO:0000313" key="3">
    <source>
        <dbReference type="RefSeq" id="XP_041442365.1"/>
    </source>
</evidence>
<dbReference type="Proteomes" id="UP000186698">
    <property type="component" value="Chromosome 3L"/>
</dbReference>
<dbReference type="GO" id="GO:0005886">
    <property type="term" value="C:plasma membrane"/>
    <property type="evidence" value="ECO:0007669"/>
    <property type="project" value="TreeGrafter"/>
</dbReference>
<dbReference type="PANTHER" id="PTHR17597">
    <property type="entry name" value="MEMBRANE PROTEIN MLC1"/>
    <property type="match status" value="1"/>
</dbReference>
<proteinExistence type="predicted"/>
<keyword evidence="2" id="KW-1185">Reference proteome</keyword>
<dbReference type="PANTHER" id="PTHR17597:SF0">
    <property type="entry name" value="MEMBRANE PROTEIN MLC1"/>
    <property type="match status" value="1"/>
</dbReference>
<accession>A0A8J1MMU0</accession>
<feature type="transmembrane region" description="Helical" evidence="1">
    <location>
        <begin position="52"/>
        <end position="73"/>
    </location>
</feature>
<dbReference type="InterPro" id="IPR033280">
    <property type="entry name" value="Membrane_MLC1"/>
</dbReference>
<dbReference type="GO" id="GO:0031410">
    <property type="term" value="C:cytoplasmic vesicle"/>
    <property type="evidence" value="ECO:0007669"/>
    <property type="project" value="TreeGrafter"/>
</dbReference>
<dbReference type="CTD" id="108711162"/>
<feature type="transmembrane region" description="Helical" evidence="1">
    <location>
        <begin position="143"/>
        <end position="165"/>
    </location>
</feature>
<sequence length="338" mass="38031">MTREEGLIEEYSYDRMATLELGKQENKKFHVDLKSGDIQFPEGLKPCTGYKMWMFSLLMGSCLVATSGFSLYLGNVFPSEMDYLRCAAGSCLPSAVVNFAVLKNKVNVMYHYQILFVSSFSITTTCLIWFGCKLAINPTAININFNLILLILMEILMATTVIISARSNVDCCKVQRGTVYGSSGCVKQVKFPARLMKSYSIVEVVVGVCAVFGGVIALNFDALLHSPYLYVSIFWVLAACFPNAVVSHVAAEYPTKCLQFHDIVLFLLMLILLIQALLTNITIIQCVHYKSQMRMDDLSWNMSPEDNMDYRNNDVSNNTLREFDKDKAWKAVMVQMAQ</sequence>
<evidence type="ECO:0000313" key="2">
    <source>
        <dbReference type="Proteomes" id="UP000186698"/>
    </source>
</evidence>
<reference evidence="3" key="1">
    <citation type="submission" date="2025-08" db="UniProtKB">
        <authorList>
            <consortium name="RefSeq"/>
        </authorList>
    </citation>
    <scope>IDENTIFICATION</scope>
    <source>
        <strain evidence="3">J_2021</strain>
        <tissue evidence="3">Erythrocytes</tissue>
    </source>
</reference>